<dbReference type="GO" id="GO:0006302">
    <property type="term" value="P:double-strand break repair"/>
    <property type="evidence" value="ECO:0007669"/>
    <property type="project" value="TreeGrafter"/>
</dbReference>
<feature type="compositionally biased region" description="Basic and acidic residues" evidence="3">
    <location>
        <begin position="273"/>
        <end position="282"/>
    </location>
</feature>
<comment type="caution">
    <text evidence="5">The sequence shown here is derived from an EMBL/GenBank/DDBJ whole genome shotgun (WGS) entry which is preliminary data.</text>
</comment>
<proteinExistence type="predicted"/>
<sequence length="1047" mass="119517">MFYPVDSLKRGGRFYLCWVADSWPLRFANITHRQLWSQDIRKICDDLLEVITNESGRPAKRFSLRLSSQLLRGLVRLYQRKVTVLLGEICMINANVIKQSNKKWNIQEVDTVEQVRRPQLQQLDIQEIIQEQPENEQRIEDIIQRSGNVVSNIDEITLKESTVPEVIMPPNDGFGEEHPDQALQMLQDRTLEMMLVQPDVSTVHSGLDAALDITDKSHDKSRLLVHEPAQMERISEHDVTLFRKSTGEELMPEFEKDIPEIPEIPPPELPVPEPEKRPEKSVVPEVPSPTAQVEVQAPGVPVRQQPVEIELEELEEVEPQRKRRRLRNRLIIDRTTKISPHQFRARIENPMVELRCEDSSDDIIVIRVPPETYFRRPCHGGERIRSNLGFTISQLFSRNLGVISAQPAEDREMEQSTEAIRRQSHRTMQRSMLEKIVEEQEAPIVQDRPGIQLEVPVREVNITNEMLNVSEPPRVSALMELDLEDVPTQKVMTLSQARKRTAEHVATESDGFGEEHPDQALQMLQDRTLEMMLVQPDVSTVHSGLDAALDITDKSHDKSRLLVHEPAQMERISEHDVTLFRKSTGEELMPEFEKDIPEIPEIPPPELPVPEPEKRPEKSVVPEVPSPTAQVEVQAPGVPVRQQPVEIELEELEEVEPQRKRRRLRNRLIIDRTTKISPHQFRARIENPMVELRCEDSSDDIIVIRVPPETYFRRPCHGGERIRSNLGFTISQLFSRNLGVISAQPAEDREMEQSTEAIRRQSHRTMQRSMLEKIVEEQEAPIVQDRPGIQLEVPVREVNITNEMLNVSEPPRVSALMELDLEDVPTQKVMTLSQARKRTAEHVATESPKRQRSVGYVSFRESQQAKEIAQTDKDADKENIPANIQPPQQDEELILSAKLHQAGLADIQQPLVTEVEVHSQSQRPTIISRGRRTGSESSETQLGSLDRTKVSLGDSEHTTDSRRFIRDQWGTEGTMLKVMKHIQKGLQPVTVASLLAKGPVISGYKGIIAARCFTSLLKLKQHGFINVKKNPVSLEIIDITPGPKIIE</sequence>
<dbReference type="AlphaFoldDB" id="A0A2A4K6Q6"/>
<feature type="compositionally biased region" description="Pro residues" evidence="3">
    <location>
        <begin position="600"/>
        <end position="610"/>
    </location>
</feature>
<reference evidence="5" key="1">
    <citation type="submission" date="2017-09" db="EMBL/GenBank/DDBJ databases">
        <title>Contemporary evolution of a Lepidopteran species, Heliothis virescens, in response to modern agricultural practices.</title>
        <authorList>
            <person name="Fritz M.L."/>
            <person name="Deyonke A.M."/>
            <person name="Papanicolaou A."/>
            <person name="Micinski S."/>
            <person name="Westbrook J."/>
            <person name="Gould F."/>
        </authorList>
    </citation>
    <scope>NUCLEOTIDE SEQUENCE [LARGE SCALE GENOMIC DNA]</scope>
    <source>
        <strain evidence="5">HvINT-</strain>
        <tissue evidence="5">Whole body</tissue>
    </source>
</reference>
<feature type="compositionally biased region" description="Basic and acidic residues" evidence="3">
    <location>
        <begin position="611"/>
        <end position="620"/>
    </location>
</feature>
<comment type="subcellular location">
    <subcellularLocation>
        <location evidence="1">Nucleus</location>
    </subcellularLocation>
</comment>
<dbReference type="GO" id="GO:0005634">
    <property type="term" value="C:nucleus"/>
    <property type="evidence" value="ECO:0007669"/>
    <property type="project" value="UniProtKB-SubCell"/>
</dbReference>
<dbReference type="InterPro" id="IPR039781">
    <property type="entry name" value="Rad21/Rec8-like"/>
</dbReference>
<dbReference type="InterPro" id="IPR006910">
    <property type="entry name" value="Rad21_Rec8_N"/>
</dbReference>
<dbReference type="Pfam" id="PF04825">
    <property type="entry name" value="Rad21_Rec8_N"/>
    <property type="match status" value="1"/>
</dbReference>
<name>A0A2A4K6Q6_HELVI</name>
<dbReference type="GO" id="GO:0003682">
    <property type="term" value="F:chromatin binding"/>
    <property type="evidence" value="ECO:0007669"/>
    <property type="project" value="TreeGrafter"/>
</dbReference>
<organism evidence="5">
    <name type="scientific">Heliothis virescens</name>
    <name type="common">Tobacco budworm moth</name>
    <dbReference type="NCBI Taxonomy" id="7102"/>
    <lineage>
        <taxon>Eukaryota</taxon>
        <taxon>Metazoa</taxon>
        <taxon>Ecdysozoa</taxon>
        <taxon>Arthropoda</taxon>
        <taxon>Hexapoda</taxon>
        <taxon>Insecta</taxon>
        <taxon>Pterygota</taxon>
        <taxon>Neoptera</taxon>
        <taxon>Endopterygota</taxon>
        <taxon>Lepidoptera</taxon>
        <taxon>Glossata</taxon>
        <taxon>Ditrysia</taxon>
        <taxon>Noctuoidea</taxon>
        <taxon>Noctuidae</taxon>
        <taxon>Heliothinae</taxon>
        <taxon>Heliothis</taxon>
    </lineage>
</organism>
<feature type="compositionally biased region" description="Basic and acidic residues" evidence="3">
    <location>
        <begin position="946"/>
        <end position="959"/>
    </location>
</feature>
<gene>
    <name evidence="5" type="ORF">B5V51_14917</name>
</gene>
<dbReference type="PANTHER" id="PTHR12585">
    <property type="entry name" value="SCC1 / RAD21 FAMILY MEMBER"/>
    <property type="match status" value="1"/>
</dbReference>
<evidence type="ECO:0000256" key="3">
    <source>
        <dbReference type="SAM" id="MobiDB-lite"/>
    </source>
</evidence>
<feature type="region of interest" description="Disordered" evidence="3">
    <location>
        <begin position="861"/>
        <end position="884"/>
    </location>
</feature>
<accession>A0A2A4K6Q6</accession>
<evidence type="ECO:0000256" key="2">
    <source>
        <dbReference type="ARBA" id="ARBA00023242"/>
    </source>
</evidence>
<feature type="domain" description="Rad21/Rec8-like protein N-terminal" evidence="4">
    <location>
        <begin position="1"/>
        <end position="113"/>
    </location>
</feature>
<dbReference type="GO" id="GO:0030893">
    <property type="term" value="C:meiotic cohesin complex"/>
    <property type="evidence" value="ECO:0007669"/>
    <property type="project" value="TreeGrafter"/>
</dbReference>
<evidence type="ECO:0000313" key="5">
    <source>
        <dbReference type="EMBL" id="PCG79598.1"/>
    </source>
</evidence>
<dbReference type="EMBL" id="NWSH01000098">
    <property type="protein sequence ID" value="PCG79598.1"/>
    <property type="molecule type" value="Genomic_DNA"/>
</dbReference>
<feature type="compositionally biased region" description="Basic and acidic residues" evidence="3">
    <location>
        <begin position="869"/>
        <end position="879"/>
    </location>
</feature>
<evidence type="ECO:0000256" key="1">
    <source>
        <dbReference type="ARBA" id="ARBA00004123"/>
    </source>
</evidence>
<feature type="region of interest" description="Disordered" evidence="3">
    <location>
        <begin position="258"/>
        <end position="283"/>
    </location>
</feature>
<keyword evidence="2" id="KW-0539">Nucleus</keyword>
<dbReference type="STRING" id="7102.A0A2A4K6Q6"/>
<evidence type="ECO:0000259" key="4">
    <source>
        <dbReference type="Pfam" id="PF04825"/>
    </source>
</evidence>
<feature type="compositionally biased region" description="Pro residues" evidence="3">
    <location>
        <begin position="262"/>
        <end position="272"/>
    </location>
</feature>
<dbReference type="GO" id="GO:0051177">
    <property type="term" value="P:meiotic sister chromatid cohesion"/>
    <property type="evidence" value="ECO:0007669"/>
    <property type="project" value="TreeGrafter"/>
</dbReference>
<dbReference type="PANTHER" id="PTHR12585:SF27">
    <property type="entry name" value="MEIOTIC RECOMBINATION PROTEIN REC8 HOMOLOG"/>
    <property type="match status" value="1"/>
</dbReference>
<protein>
    <recommendedName>
        <fullName evidence="4">Rad21/Rec8-like protein N-terminal domain-containing protein</fullName>
    </recommendedName>
</protein>
<feature type="region of interest" description="Disordered" evidence="3">
    <location>
        <begin position="596"/>
        <end position="621"/>
    </location>
</feature>
<feature type="region of interest" description="Disordered" evidence="3">
    <location>
        <begin position="915"/>
        <end position="959"/>
    </location>
</feature>